<evidence type="ECO:0000313" key="13">
    <source>
        <dbReference type="RefSeq" id="XP_031568245.1"/>
    </source>
</evidence>
<name>A0A6P8IP27_ACTTE</name>
<feature type="compositionally biased region" description="Polar residues" evidence="8">
    <location>
        <begin position="1123"/>
        <end position="1140"/>
    </location>
</feature>
<dbReference type="GO" id="GO:0061630">
    <property type="term" value="F:ubiquitin protein ligase activity"/>
    <property type="evidence" value="ECO:0007669"/>
    <property type="project" value="UniProtKB-EC"/>
</dbReference>
<dbReference type="InterPro" id="IPR000008">
    <property type="entry name" value="C2_dom"/>
</dbReference>
<feature type="active site" description="Glycyl thioester intermediate" evidence="7">
    <location>
        <position position="2142"/>
    </location>
</feature>
<dbReference type="GO" id="GO:0005737">
    <property type="term" value="C:cytoplasm"/>
    <property type="evidence" value="ECO:0007669"/>
    <property type="project" value="UniProtKB-ARBA"/>
</dbReference>
<protein>
    <recommendedName>
        <fullName evidence="3">HECT-type E3 ubiquitin transferase</fullName>
        <ecNumber evidence="3">2.3.2.26</ecNumber>
    </recommendedName>
</protein>
<dbReference type="CDD" id="cd00201">
    <property type="entry name" value="WW"/>
    <property type="match status" value="2"/>
</dbReference>
<dbReference type="PROSITE" id="PS50020">
    <property type="entry name" value="WW_DOMAIN_2"/>
    <property type="match status" value="2"/>
</dbReference>
<feature type="domain" description="WW" evidence="10">
    <location>
        <begin position="1331"/>
        <end position="1364"/>
    </location>
</feature>
<dbReference type="InterPro" id="IPR050409">
    <property type="entry name" value="E3_ubiq-protein_ligase"/>
</dbReference>
<accession>A0A6P8IP27</accession>
<evidence type="ECO:0000256" key="7">
    <source>
        <dbReference type="PROSITE-ProRule" id="PRU00104"/>
    </source>
</evidence>
<feature type="compositionally biased region" description="Basic and acidic residues" evidence="8">
    <location>
        <begin position="893"/>
        <end position="909"/>
    </location>
</feature>
<dbReference type="PROSITE" id="PS50004">
    <property type="entry name" value="C2"/>
    <property type="match status" value="1"/>
</dbReference>
<dbReference type="SMART" id="SM00456">
    <property type="entry name" value="WW"/>
    <property type="match status" value="2"/>
</dbReference>
<feature type="region of interest" description="Disordered" evidence="8">
    <location>
        <begin position="1359"/>
        <end position="1378"/>
    </location>
</feature>
<feature type="compositionally biased region" description="Basic residues" evidence="8">
    <location>
        <begin position="1392"/>
        <end position="1402"/>
    </location>
</feature>
<feature type="compositionally biased region" description="Acidic residues" evidence="8">
    <location>
        <begin position="591"/>
        <end position="600"/>
    </location>
</feature>
<dbReference type="PROSITE" id="PS01159">
    <property type="entry name" value="WW_DOMAIN_1"/>
    <property type="match status" value="2"/>
</dbReference>
<evidence type="ECO:0000256" key="5">
    <source>
        <dbReference type="ARBA" id="ARBA00022737"/>
    </source>
</evidence>
<feature type="compositionally biased region" description="Acidic residues" evidence="8">
    <location>
        <begin position="546"/>
        <end position="560"/>
    </location>
</feature>
<dbReference type="Gene3D" id="3.30.2160.10">
    <property type="entry name" value="Hect, E3 ligase catalytic domain"/>
    <property type="match status" value="1"/>
</dbReference>
<keyword evidence="5" id="KW-0677">Repeat</keyword>
<dbReference type="InterPro" id="IPR000569">
    <property type="entry name" value="HECT_dom"/>
</dbReference>
<dbReference type="SUPFAM" id="SSF49562">
    <property type="entry name" value="C2 domain (Calcium/lipid-binding domain, CaLB)"/>
    <property type="match status" value="1"/>
</dbReference>
<feature type="compositionally biased region" description="Low complexity" evidence="8">
    <location>
        <begin position="1202"/>
        <end position="1214"/>
    </location>
</feature>
<feature type="compositionally biased region" description="Basic and acidic residues" evidence="8">
    <location>
        <begin position="1273"/>
        <end position="1283"/>
    </location>
</feature>
<dbReference type="FunFam" id="3.30.2160.10:FF:000001">
    <property type="entry name" value="E3 ubiquitin-protein ligase NEDD4-like"/>
    <property type="match status" value="1"/>
</dbReference>
<evidence type="ECO:0000256" key="2">
    <source>
        <dbReference type="ARBA" id="ARBA00004906"/>
    </source>
</evidence>
<gene>
    <name evidence="13" type="primary">LOC116302956</name>
</gene>
<dbReference type="GeneID" id="116302956"/>
<reference evidence="13" key="1">
    <citation type="submission" date="2025-08" db="UniProtKB">
        <authorList>
            <consortium name="RefSeq"/>
        </authorList>
    </citation>
    <scope>IDENTIFICATION</scope>
    <source>
        <tissue evidence="13">Tentacle</tissue>
    </source>
</reference>
<evidence type="ECO:0000256" key="4">
    <source>
        <dbReference type="ARBA" id="ARBA00022679"/>
    </source>
</evidence>
<sequence length="2174" mass="240222">MPTRDVELLSYRSLSEFSGTSNLRRAQSEASVHVGQDLCSAGFSMLKLSKTRVTVGDSLTVYWDIHENCSANDWIGLFDLDSATSLSNYLDCKQRGVTGARRGAIKWVISRSIDLNNVENRCIFKYIFASTGSVRAISPTLYIHSPYAEIHGSGGRRQAQIAQDTLHEVSVSGLAAFGLKKNIFGKPSPYVKLSVIPSRRHFRSWKHHHGQIAKTSSQSHTINPNWQNEEFVFVGGADDVLEVEVRNKFSGTRPAFSRFLGKLSVPIHDVFDSEDGTEFVVNKPLCKRTPSDRIQGRIRLSISTIKPVSTLTNNQDGPVSSQQNSRPSNLNVTPSSSRANMMTSNPTLRSSAPDLTQAAQLDLSATPNSSSHIEASSPVSPFNAHPPGEDDSRPNRRRNQCRPFSEFYSEEFVPLDLEIPSPRRQATLATVIGNQNNKSFDSVENISNGTFEEEEHDHEPHEINENTEERTRLTSDSTDNLDSDQEASSQDRLEGSSPTPLEERPSSPTEASAVSSAVRSERPQSPESPMETVDSEENNEEIHNEADEESVAAEDGDENQETNLLQVTPAMRSSAASIELTEDSPLRILEESEQALDEEATFSPRNDDSDEVDEDEQVDNEYRFLYVNPNDGDDEMESERSTPDEELASIAPSVISVDSWTYEQAGTSPDSSALETDTNPDLLRTKPSAIGLPSAEQETESASPVPDRRISSPEASPPREGYVQGPSFADTQLHEDLENAEQDVQEEDHRAASPAREVEDDSSETSVTSSNTTNQVLEPNDWALRTQLPLVDAVDEIIANDEVNEGESAGTPPQANQVRISTRTEGRDSPSSSRSSRPYTPNNGIDLSSVTFPMEESEPDCMDVTSIQTSSTAQMLVDSRMSPSNVLNSGLARADDSRSSTRSDGRPSIEEDLSTPKRPARRSKNLSRSLSDSRGTRLSHRPERPERTRRQRTETEPRASTDQPRDSQAVRAGISAMIAFSQERAVSPASSAIARPVKTSETTSTSGTRSTASRRPRLRTSLSDSVVVAVPVTTSESPTSSPRSRAQTSHAVVVASAVPSTSVSVTSLPSPTLESESRNLVSPAASEVETVVAVPISGSDTTSTGTTLVASGTIASPRKEATVSVTPIPSPTETAGNWSEMTPVEQQGRGGESAAATRRTSTSSLPSASVQRATAAGASSSNESSSSTGAIPKPGTGDLNRAAAASSSNESSSSTRAIPKPGTGDLNRENIVKMLRTYVRSAQPPQRPNQVNDLRLRRPPAEDASSSSSAMPERGRPPRHDAAVTHSASRRRSSRRHQGERDREHERAEAQPVHLQIQDNERRGRRSSENEPLPSNWERGVDSHGRVYYIDHAHRTTTWTRPTREAPQNETNMNDINTHWQSLDRRYESFRRTLRGRNRHNTRLPLPESIRSNESTASGSNASNSDTGSRPATSSRSTPSTPVQSESLPQPPPPSATAAASPVSTPTVSTPSSSSSTYTPSTPSSSHTSSSSRSSQAGASSSHSRSEMSSSARSAALLESPAVKFITRSDFVDYIKNSGVAGQYYFQSQMLKLIISKIRADPTQFEKYRHQVELVRFLNQFADPQQELSPGWDKKVDQNGRLYFIDHTTRTTTFIDPRLPIIGTTRRHRAGTETEPRRSRAPPPRPPPPRGHSRSNSTDVNSTALTYNQQVIGFLSQSNIDEIISRKQQSYIRNMALKANIRRAQCEGERALERLSNNVDFVMLLSLFEDDIISFVPPEVAQKAEPPSPSSSLPTSPVRTPMVNRISATDSIAKVSGGGASASAAPSPAPYRRDFEAKVRSFHRQLYHKGYGQGPNKIKMTIRRDRLLEDAYDQIMKENSRSLQKNRLEIQFVGEEGLDYGGPAREFFFLISRQIFNPYYGLFEYSANDTYTVQVSPVSLYVDNSHEWFRFCGRIIGLVIVHQHLLDAFFTRTFYKSLLRSPCDLSDVESLDALFHQSMTWVIENNIEDVLDLTFTVSEEIFGQVTERELIPGGVDIAVTEANKTEYVNEMVKWRVERGVSEQMQSIVRGFNEVIDPNFMNIFDARELELVISGTADIDIKDWRRHTEYRSGYHDSHKVIKWFWKSVTSFDNEQRLRLLQFVTGTSSIPYEGFAALRGSTGPRKFSIERWGDYTKLPRAHTCFNRLDLPVYRSYEELLEKLTFAVEETGTFSMQ</sequence>
<dbReference type="InterPro" id="IPR036020">
    <property type="entry name" value="WW_dom_sf"/>
</dbReference>
<dbReference type="GO" id="GO:0016567">
    <property type="term" value="P:protein ubiquitination"/>
    <property type="evidence" value="ECO:0007669"/>
    <property type="project" value="UniProtKB-UniPathway"/>
</dbReference>
<dbReference type="KEGG" id="aten:116302956"/>
<feature type="compositionally biased region" description="Basic and acidic residues" evidence="8">
    <location>
        <begin position="1319"/>
        <end position="1329"/>
    </location>
</feature>
<dbReference type="InterPro" id="IPR032348">
    <property type="entry name" value="HECW_N"/>
</dbReference>
<dbReference type="InterPro" id="IPR001202">
    <property type="entry name" value="WW_dom"/>
</dbReference>
<evidence type="ECO:0000256" key="6">
    <source>
        <dbReference type="ARBA" id="ARBA00022786"/>
    </source>
</evidence>
<feature type="region of interest" description="Disordered" evidence="8">
    <location>
        <begin position="451"/>
        <end position="782"/>
    </location>
</feature>
<dbReference type="GO" id="GO:0048814">
    <property type="term" value="P:regulation of dendrite morphogenesis"/>
    <property type="evidence" value="ECO:0007669"/>
    <property type="project" value="TreeGrafter"/>
</dbReference>
<dbReference type="Pfam" id="PF18436">
    <property type="entry name" value="HECW1_helix"/>
    <property type="match status" value="1"/>
</dbReference>
<evidence type="ECO:0000256" key="1">
    <source>
        <dbReference type="ARBA" id="ARBA00000885"/>
    </source>
</evidence>
<feature type="domain" description="C2" evidence="9">
    <location>
        <begin position="146"/>
        <end position="281"/>
    </location>
</feature>
<feature type="compositionally biased region" description="Low complexity" evidence="8">
    <location>
        <begin position="764"/>
        <end position="774"/>
    </location>
</feature>
<dbReference type="FunFam" id="3.90.1750.10:FF:000079">
    <property type="entry name" value="E3 ubiquitin-protein ligase"/>
    <property type="match status" value="1"/>
</dbReference>
<dbReference type="UniPathway" id="UPA00143"/>
<dbReference type="InParanoid" id="A0A6P8IP27"/>
<dbReference type="Gene3D" id="2.20.70.10">
    <property type="match status" value="2"/>
</dbReference>
<evidence type="ECO:0000259" key="9">
    <source>
        <dbReference type="PROSITE" id="PS50004"/>
    </source>
</evidence>
<feature type="region of interest" description="Disordered" evidence="8">
    <location>
        <begin position="1391"/>
        <end position="1508"/>
    </location>
</feature>
<feature type="compositionally biased region" description="Polar residues" evidence="8">
    <location>
        <begin position="1410"/>
        <end position="1428"/>
    </location>
</feature>
<feature type="compositionally biased region" description="Low complexity" evidence="8">
    <location>
        <begin position="1429"/>
        <end position="1448"/>
    </location>
</feature>
<feature type="compositionally biased region" description="Low complexity" evidence="8">
    <location>
        <begin position="1456"/>
        <end position="1508"/>
    </location>
</feature>
<dbReference type="FunFam" id="3.30.2410.10:FF:000002">
    <property type="entry name" value="E3 ubiquitin-protein ligase HECW2"/>
    <property type="match status" value="1"/>
</dbReference>
<feature type="region of interest" description="Disordered" evidence="8">
    <location>
        <begin position="1622"/>
        <end position="1660"/>
    </location>
</feature>
<evidence type="ECO:0000256" key="8">
    <source>
        <dbReference type="SAM" id="MobiDB-lite"/>
    </source>
</evidence>
<keyword evidence="6 7" id="KW-0833">Ubl conjugation pathway</keyword>
<proteinExistence type="predicted"/>
<feature type="domain" description="HECT" evidence="11">
    <location>
        <begin position="1839"/>
        <end position="2174"/>
    </location>
</feature>
<dbReference type="SMART" id="SM00119">
    <property type="entry name" value="HECTc"/>
    <property type="match status" value="1"/>
</dbReference>
<feature type="compositionally biased region" description="Low complexity" evidence="8">
    <location>
        <begin position="999"/>
        <end position="1011"/>
    </location>
</feature>
<evidence type="ECO:0000259" key="11">
    <source>
        <dbReference type="PROSITE" id="PS50237"/>
    </source>
</evidence>
<feature type="compositionally biased region" description="Low complexity" evidence="8">
    <location>
        <begin position="1153"/>
        <end position="1190"/>
    </location>
</feature>
<feature type="compositionally biased region" description="Low complexity" evidence="8">
    <location>
        <begin position="1097"/>
        <end position="1113"/>
    </location>
</feature>
<comment type="catalytic activity">
    <reaction evidence="1">
        <text>S-ubiquitinyl-[E2 ubiquitin-conjugating enzyme]-L-cysteine + [acceptor protein]-L-lysine = [E2 ubiquitin-conjugating enzyme]-L-cysteine + N(6)-ubiquitinyl-[acceptor protein]-L-lysine.</text>
        <dbReference type="EC" id="2.3.2.26"/>
    </reaction>
</comment>
<feature type="compositionally biased region" description="Basic and acidic residues" evidence="8">
    <location>
        <begin position="940"/>
        <end position="965"/>
    </location>
</feature>
<dbReference type="Proteomes" id="UP000515163">
    <property type="component" value="Unplaced"/>
</dbReference>
<feature type="compositionally biased region" description="Pro residues" evidence="8">
    <location>
        <begin position="1641"/>
        <end position="1650"/>
    </location>
</feature>
<feature type="compositionally biased region" description="Polar residues" evidence="8">
    <location>
        <begin position="865"/>
        <end position="874"/>
    </location>
</feature>
<feature type="compositionally biased region" description="Polar residues" evidence="8">
    <location>
        <begin position="811"/>
        <end position="821"/>
    </location>
</feature>
<feature type="region of interest" description="Disordered" evidence="8">
    <location>
        <begin position="1097"/>
        <end position="1340"/>
    </location>
</feature>
<evidence type="ECO:0000259" key="10">
    <source>
        <dbReference type="PROSITE" id="PS50020"/>
    </source>
</evidence>
<organism evidence="12 13">
    <name type="scientific">Actinia tenebrosa</name>
    <name type="common">Australian red waratah sea anemone</name>
    <dbReference type="NCBI Taxonomy" id="6105"/>
    <lineage>
        <taxon>Eukaryota</taxon>
        <taxon>Metazoa</taxon>
        <taxon>Cnidaria</taxon>
        <taxon>Anthozoa</taxon>
        <taxon>Hexacorallia</taxon>
        <taxon>Actiniaria</taxon>
        <taxon>Actiniidae</taxon>
        <taxon>Actinia</taxon>
    </lineage>
</organism>
<dbReference type="PROSITE" id="PS50237">
    <property type="entry name" value="HECT"/>
    <property type="match status" value="1"/>
</dbReference>
<keyword evidence="12" id="KW-1185">Reference proteome</keyword>
<dbReference type="EC" id="2.3.2.26" evidence="3"/>
<feature type="compositionally biased region" description="Polar residues" evidence="8">
    <location>
        <begin position="656"/>
        <end position="679"/>
    </location>
</feature>
<feature type="compositionally biased region" description="Acidic residues" evidence="8">
    <location>
        <begin position="608"/>
        <end position="619"/>
    </location>
</feature>
<feature type="region of interest" description="Disordered" evidence="8">
    <location>
        <begin position="801"/>
        <end position="1022"/>
    </location>
</feature>
<dbReference type="Pfam" id="PF00632">
    <property type="entry name" value="HECT"/>
    <property type="match status" value="1"/>
</dbReference>
<dbReference type="Gene3D" id="2.60.40.150">
    <property type="entry name" value="C2 domain"/>
    <property type="match status" value="1"/>
</dbReference>
<feature type="compositionally biased region" description="Polar residues" evidence="8">
    <location>
        <begin position="309"/>
        <end position="380"/>
    </location>
</feature>
<dbReference type="PANTHER" id="PTHR11254">
    <property type="entry name" value="HECT DOMAIN UBIQUITIN-PROTEIN LIGASE"/>
    <property type="match status" value="1"/>
</dbReference>
<feature type="compositionally biased region" description="Low complexity" evidence="8">
    <location>
        <begin position="829"/>
        <end position="838"/>
    </location>
</feature>
<evidence type="ECO:0000313" key="12">
    <source>
        <dbReference type="Proteomes" id="UP000515163"/>
    </source>
</evidence>
<feature type="compositionally biased region" description="Basic and acidic residues" evidence="8">
    <location>
        <begin position="1297"/>
        <end position="1309"/>
    </location>
</feature>
<dbReference type="FunCoup" id="A0A6P8IP27">
    <property type="interactions" value="1063"/>
</dbReference>
<keyword evidence="4" id="KW-0808">Transferase</keyword>
<dbReference type="InterPro" id="IPR035983">
    <property type="entry name" value="Hect_E3_ubiquitin_ligase"/>
</dbReference>
<comment type="pathway">
    <text evidence="2">Protein modification; protein ubiquitination.</text>
</comment>
<dbReference type="RefSeq" id="XP_031568245.1">
    <property type="nucleotide sequence ID" value="XM_031712385.1"/>
</dbReference>
<dbReference type="InterPro" id="IPR035892">
    <property type="entry name" value="C2_domain_sf"/>
</dbReference>
<dbReference type="Pfam" id="PF00397">
    <property type="entry name" value="WW"/>
    <property type="match status" value="2"/>
</dbReference>
<dbReference type="InterPro" id="IPR040524">
    <property type="entry name" value="HECW1_helix"/>
</dbReference>
<dbReference type="CDD" id="cd00078">
    <property type="entry name" value="HECTc"/>
    <property type="match status" value="1"/>
</dbReference>
<dbReference type="Gene3D" id="2.60.40.2840">
    <property type="match status" value="1"/>
</dbReference>
<feature type="compositionally biased region" description="Basic and acidic residues" evidence="8">
    <location>
        <begin position="457"/>
        <end position="473"/>
    </location>
</feature>
<dbReference type="Gene3D" id="3.30.2410.10">
    <property type="entry name" value="Hect, E3 ligase catalytic domain"/>
    <property type="match status" value="1"/>
</dbReference>
<dbReference type="Pfam" id="PF16562">
    <property type="entry name" value="HECW_N"/>
    <property type="match status" value="1"/>
</dbReference>
<dbReference type="Pfam" id="PF00168">
    <property type="entry name" value="C2"/>
    <property type="match status" value="1"/>
</dbReference>
<feature type="region of interest" description="Disordered" evidence="8">
    <location>
        <begin position="309"/>
        <end position="399"/>
    </location>
</feature>
<evidence type="ECO:0000256" key="3">
    <source>
        <dbReference type="ARBA" id="ARBA00012485"/>
    </source>
</evidence>
<feature type="domain" description="WW" evidence="10">
    <location>
        <begin position="1586"/>
        <end position="1619"/>
    </location>
</feature>
<feature type="compositionally biased region" description="Polar residues" evidence="8">
    <location>
        <begin position="839"/>
        <end position="851"/>
    </location>
</feature>
<dbReference type="OrthoDB" id="5987976at2759"/>
<dbReference type="GO" id="GO:0006511">
    <property type="term" value="P:ubiquitin-dependent protein catabolic process"/>
    <property type="evidence" value="ECO:0007669"/>
    <property type="project" value="TreeGrafter"/>
</dbReference>
<dbReference type="SUPFAM" id="SSF51045">
    <property type="entry name" value="WW domain"/>
    <property type="match status" value="2"/>
</dbReference>
<dbReference type="PANTHER" id="PTHR11254:SF320">
    <property type="entry name" value="HECT-TYPE E3 UBIQUITIN TRANSFERASE"/>
    <property type="match status" value="1"/>
</dbReference>
<feature type="region of interest" description="Disordered" evidence="8">
    <location>
        <begin position="1740"/>
        <end position="1759"/>
    </location>
</feature>
<dbReference type="SMART" id="SM00239">
    <property type="entry name" value="C2"/>
    <property type="match status" value="1"/>
</dbReference>
<dbReference type="SUPFAM" id="SSF56204">
    <property type="entry name" value="Hect, E3 ligase catalytic domain"/>
    <property type="match status" value="1"/>
</dbReference>
<dbReference type="Gene3D" id="3.90.1750.10">
    <property type="entry name" value="Hect, E3 ligase catalytic domains"/>
    <property type="match status" value="1"/>
</dbReference>